<protein>
    <submittedName>
        <fullName evidence="1">Uncharacterized protein</fullName>
    </submittedName>
</protein>
<reference evidence="1 2" key="1">
    <citation type="submission" date="2018-02" db="EMBL/GenBank/DDBJ databases">
        <title>Draft genome of wild Prunus yedoensis var. nudiflora.</title>
        <authorList>
            <person name="Baek S."/>
            <person name="Kim J.-H."/>
            <person name="Choi K."/>
            <person name="Kim G.-B."/>
            <person name="Cho A."/>
            <person name="Jang H."/>
            <person name="Shin C.-H."/>
            <person name="Yu H.-J."/>
            <person name="Mun J.-H."/>
        </authorList>
    </citation>
    <scope>NUCLEOTIDE SEQUENCE [LARGE SCALE GENOMIC DNA]</scope>
    <source>
        <strain evidence="2">cv. Jeju island</strain>
        <tissue evidence="1">Leaf</tissue>
    </source>
</reference>
<sequence>MADKRFLDANGQYGMPSEQGYKNDKVRNASTVIWKHKLTGVVVFLGIVLNSKSGSRGCALQILVHQVLIHARKCDIVSICKRRGGSDTRNLSHNEWLQTVQFEPDIMCNPNLRCHRLGWAMGTHLVLGIGGGDGDGCVSLHTRCPSLVLGLKSTTSLLRGKGGFLSILLDEVVQILRLPVTVNC</sequence>
<dbReference type="AlphaFoldDB" id="A0A314YJT1"/>
<organism evidence="1 2">
    <name type="scientific">Prunus yedoensis var. nudiflora</name>
    <dbReference type="NCBI Taxonomy" id="2094558"/>
    <lineage>
        <taxon>Eukaryota</taxon>
        <taxon>Viridiplantae</taxon>
        <taxon>Streptophyta</taxon>
        <taxon>Embryophyta</taxon>
        <taxon>Tracheophyta</taxon>
        <taxon>Spermatophyta</taxon>
        <taxon>Magnoliopsida</taxon>
        <taxon>eudicotyledons</taxon>
        <taxon>Gunneridae</taxon>
        <taxon>Pentapetalae</taxon>
        <taxon>rosids</taxon>
        <taxon>fabids</taxon>
        <taxon>Rosales</taxon>
        <taxon>Rosaceae</taxon>
        <taxon>Amygdaloideae</taxon>
        <taxon>Amygdaleae</taxon>
        <taxon>Prunus</taxon>
    </lineage>
</organism>
<gene>
    <name evidence="1" type="ORF">Pyn_32770</name>
</gene>
<evidence type="ECO:0000313" key="1">
    <source>
        <dbReference type="EMBL" id="PQQ04798.1"/>
    </source>
</evidence>
<proteinExistence type="predicted"/>
<keyword evidence="2" id="KW-1185">Reference proteome</keyword>
<accession>A0A314YJT1</accession>
<comment type="caution">
    <text evidence="1">The sequence shown here is derived from an EMBL/GenBank/DDBJ whole genome shotgun (WGS) entry which is preliminary data.</text>
</comment>
<dbReference type="STRING" id="2094558.A0A314YJT1"/>
<name>A0A314YJT1_PRUYE</name>
<evidence type="ECO:0000313" key="2">
    <source>
        <dbReference type="Proteomes" id="UP000250321"/>
    </source>
</evidence>
<dbReference type="Proteomes" id="UP000250321">
    <property type="component" value="Unassembled WGS sequence"/>
</dbReference>
<dbReference type="EMBL" id="PJQY01001188">
    <property type="protein sequence ID" value="PQQ04798.1"/>
    <property type="molecule type" value="Genomic_DNA"/>
</dbReference>